<feature type="compositionally biased region" description="Basic and acidic residues" evidence="2">
    <location>
        <begin position="446"/>
        <end position="459"/>
    </location>
</feature>
<dbReference type="AlphaFoldDB" id="A0A9N9QT48"/>
<dbReference type="PANTHER" id="PTHR31540:SF1">
    <property type="entry name" value="CENTROSOMAL PROTEIN OF 131 KDA"/>
    <property type="match status" value="1"/>
</dbReference>
<feature type="compositionally biased region" description="Low complexity" evidence="2">
    <location>
        <begin position="146"/>
        <end position="157"/>
    </location>
</feature>
<dbReference type="OrthoDB" id="197735at2759"/>
<accession>A0A9N9QT48</accession>
<reference evidence="3" key="1">
    <citation type="submission" date="2022-01" db="EMBL/GenBank/DDBJ databases">
        <authorList>
            <person name="King R."/>
        </authorList>
    </citation>
    <scope>NUCLEOTIDE SEQUENCE</scope>
</reference>
<dbReference type="Proteomes" id="UP001152799">
    <property type="component" value="Chromosome 9"/>
</dbReference>
<keyword evidence="1" id="KW-0175">Coiled coil</keyword>
<evidence type="ECO:0000313" key="3">
    <source>
        <dbReference type="EMBL" id="CAG9773590.1"/>
    </source>
</evidence>
<feature type="region of interest" description="Disordered" evidence="2">
    <location>
        <begin position="439"/>
        <end position="459"/>
    </location>
</feature>
<gene>
    <name evidence="3" type="ORF">CEUTPL_LOCUS13979</name>
</gene>
<feature type="coiled-coil region" evidence="1">
    <location>
        <begin position="663"/>
        <end position="744"/>
    </location>
</feature>
<evidence type="ECO:0000313" key="4">
    <source>
        <dbReference type="Proteomes" id="UP001152799"/>
    </source>
</evidence>
<evidence type="ECO:0000256" key="1">
    <source>
        <dbReference type="SAM" id="Coils"/>
    </source>
</evidence>
<keyword evidence="4" id="KW-1185">Reference proteome</keyword>
<feature type="compositionally biased region" description="Polar residues" evidence="2">
    <location>
        <begin position="127"/>
        <end position="140"/>
    </location>
</feature>
<name>A0A9N9QT48_9CUCU</name>
<protein>
    <recommendedName>
        <fullName evidence="5">Centrosomal protein of 131 kDa</fullName>
    </recommendedName>
</protein>
<evidence type="ECO:0000256" key="2">
    <source>
        <dbReference type="SAM" id="MobiDB-lite"/>
    </source>
</evidence>
<dbReference type="GO" id="GO:0010824">
    <property type="term" value="P:regulation of centrosome duplication"/>
    <property type="evidence" value="ECO:0007669"/>
    <property type="project" value="TreeGrafter"/>
</dbReference>
<dbReference type="GO" id="GO:0035735">
    <property type="term" value="P:intraciliary transport involved in cilium assembly"/>
    <property type="evidence" value="ECO:0007669"/>
    <property type="project" value="InterPro"/>
</dbReference>
<feature type="compositionally biased region" description="Low complexity" evidence="2">
    <location>
        <begin position="518"/>
        <end position="529"/>
    </location>
</feature>
<dbReference type="InterPro" id="IPR030465">
    <property type="entry name" value="CEP131"/>
</dbReference>
<sequence length="1147" mass="132967">MSAKLTGENGADLKLTGDKINLEKRPINKLNTASAKTNDFLSKCFSRPVSALPSLNFGDIRQEESIKSSCRPFSAGHMPKNRQYLSKSYIGSSLESIEDNALPSSNLYKSLFTEPIKSWRSYKRVGNSESSSDFPNQTKENTYEESSSLSSDDTLQDTSKKSINPESTRLRPGLASKPPLPIKKTESTNSKIPITESEVDNAKSLDAIQAYFGIKYDTLLEKEKSKPTEEKEDINNFPKESEDLSFNRYSNLEENGDNYWINKDVLKKESETDKYLIQVKTEHSPPSTNFTDNTKIVDKWTREELPNISDIDIDELFKDETDKKFEKFFELDLQKRNEKEKTGAPLYKDTEKNITNTEIVKSKPKTVSTKKIANPKLKKPTETKSKFVATQVKGGKDYASETSSKSPDIVSWITKSAEKTDVKKPNYLDFLNNINEMEEFSGPSGAKDKDSAMGSDEKASTVGSLDDIVSILEALENEDKKSHLKIASVKKIVDHTLNNYASEETDYPRIEETNSKENVTTNTLNDNNTAEPTKSKDASERCVTFSPVVSQRHFESHSNTETPDSCFSNDDANDKYKEDLFNFDARNKFGGKNDRNYNELLSFLDEMDRSSSKTLSQANQMAVLGTKMLESSINLDSVPRLDDLELLSKQELSHQLIDINLRLKDKNSSISLLQNELSNLREQVMKQNKQTEELVKQKLKQQKDEYEGVVKRHQKFIDQLIADKRSLNQQCEGLIQEMKVLEDRYSTNTKALEHKHHVEIKKLKEMHAAGEKLRREKWIEGKTQKIKELTVKSIEPEIQNMEKRQQQDLSDLRALHKREIEDLELKAARKLQQQCETLREQLVDEREKALAHERDVIRQRYEKLVESEEKSYQEQRRRQHADHASRIKECEEREAQVQLEKEKAIKQAQEEYEDRIQVLIRRHSNELKLLKEASKMESENWQANFKKEQNNFLLEKEAAIREQCRRERDKEIENVIERLENESSENKVQMEQSTENRIRRLREKYEKEIKDLEMAEKESKSKFIESKTKLLENEEVVIGLRATVKQLETQLADQKELAGNLTKERKDLKGLVRKEMDEEVQSLQREVAHLKNNRDKEIHQLYSRIKMSVARKDEILNELQIEHKALQEKCIYLENMLEQQRKEYLIK</sequence>
<dbReference type="EMBL" id="OU892285">
    <property type="protein sequence ID" value="CAG9773590.1"/>
    <property type="molecule type" value="Genomic_DNA"/>
</dbReference>
<dbReference type="GO" id="GO:0005929">
    <property type="term" value="C:cilium"/>
    <property type="evidence" value="ECO:0007669"/>
    <property type="project" value="GOC"/>
</dbReference>
<dbReference type="GO" id="GO:0034451">
    <property type="term" value="C:centriolar satellite"/>
    <property type="evidence" value="ECO:0007669"/>
    <property type="project" value="TreeGrafter"/>
</dbReference>
<feature type="region of interest" description="Disordered" evidence="2">
    <location>
        <begin position="124"/>
        <end position="195"/>
    </location>
</feature>
<organism evidence="3 4">
    <name type="scientific">Ceutorhynchus assimilis</name>
    <name type="common">cabbage seed weevil</name>
    <dbReference type="NCBI Taxonomy" id="467358"/>
    <lineage>
        <taxon>Eukaryota</taxon>
        <taxon>Metazoa</taxon>
        <taxon>Ecdysozoa</taxon>
        <taxon>Arthropoda</taxon>
        <taxon>Hexapoda</taxon>
        <taxon>Insecta</taxon>
        <taxon>Pterygota</taxon>
        <taxon>Neoptera</taxon>
        <taxon>Endopterygota</taxon>
        <taxon>Coleoptera</taxon>
        <taxon>Polyphaga</taxon>
        <taxon>Cucujiformia</taxon>
        <taxon>Curculionidae</taxon>
        <taxon>Ceutorhynchinae</taxon>
        <taxon>Ceutorhynchus</taxon>
    </lineage>
</organism>
<proteinExistence type="predicted"/>
<evidence type="ECO:0008006" key="5">
    <source>
        <dbReference type="Google" id="ProtNLM"/>
    </source>
</evidence>
<feature type="coiled-coil region" evidence="1">
    <location>
        <begin position="972"/>
        <end position="1143"/>
    </location>
</feature>
<feature type="coiled-coil region" evidence="1">
    <location>
        <begin position="806"/>
        <end position="907"/>
    </location>
</feature>
<feature type="region of interest" description="Disordered" evidence="2">
    <location>
        <begin position="509"/>
        <end position="539"/>
    </location>
</feature>
<dbReference type="PANTHER" id="PTHR31540">
    <property type="entry name" value="CENTROSOMAL PROTEIN OF 131 KDA"/>
    <property type="match status" value="1"/>
</dbReference>